<evidence type="ECO:0000313" key="2">
    <source>
        <dbReference type="EMBL" id="MPR27132.1"/>
    </source>
</evidence>
<feature type="transmembrane region" description="Helical" evidence="1">
    <location>
        <begin position="31"/>
        <end position="49"/>
    </location>
</feature>
<evidence type="ECO:0000256" key="1">
    <source>
        <dbReference type="SAM" id="Phobius"/>
    </source>
</evidence>
<name>A0A5N7MJ63_9HYPH</name>
<accession>A0A5N7MJ63</accession>
<reference evidence="2 3" key="1">
    <citation type="journal article" date="2019" name="Syst. Appl. Microbiol.">
        <title>Microvirga tunisiensis sp. nov., a root nodule symbiotic bacterium isolated from Lupinus micranthus and L. luteus grown in Northern Tunisia.</title>
        <authorList>
            <person name="Msaddak A."/>
            <person name="Rejili M."/>
            <person name="Duran D."/>
            <person name="Mars M."/>
            <person name="Palacios J.M."/>
            <person name="Ruiz-Argueso T."/>
            <person name="Rey L."/>
            <person name="Imperial J."/>
        </authorList>
    </citation>
    <scope>NUCLEOTIDE SEQUENCE [LARGE SCALE GENOMIC DNA]</scope>
    <source>
        <strain evidence="2 3">Lmie10</strain>
    </source>
</reference>
<feature type="transmembrane region" description="Helical" evidence="1">
    <location>
        <begin position="61"/>
        <end position="87"/>
    </location>
</feature>
<evidence type="ECO:0000313" key="3">
    <source>
        <dbReference type="Proteomes" id="UP000403266"/>
    </source>
</evidence>
<dbReference type="Proteomes" id="UP000403266">
    <property type="component" value="Unassembled WGS sequence"/>
</dbReference>
<sequence>MAEHVYLAVARFLAAILPVKDWLNLHPGASAIWAFVAAGLVGFAGNNWTKYYVRADRAWTAVIVGALTILFVALSAPFGLLSLIFSFTGAQI</sequence>
<comment type="caution">
    <text evidence="2">The sequence shown here is derived from an EMBL/GenBank/DDBJ whole genome shotgun (WGS) entry which is preliminary data.</text>
</comment>
<dbReference type="AlphaFoldDB" id="A0A5N7MJ63"/>
<protein>
    <submittedName>
        <fullName evidence="2">Uncharacterized protein</fullName>
    </submittedName>
</protein>
<keyword evidence="1" id="KW-1133">Transmembrane helix</keyword>
<proteinExistence type="predicted"/>
<dbReference type="EMBL" id="VOSK01000074">
    <property type="protein sequence ID" value="MPR27132.1"/>
    <property type="molecule type" value="Genomic_DNA"/>
</dbReference>
<gene>
    <name evidence="2" type="ORF">FS320_18405</name>
</gene>
<organism evidence="2 3">
    <name type="scientific">Microvirga tunisiensis</name>
    <dbReference type="NCBI Taxonomy" id="2108360"/>
    <lineage>
        <taxon>Bacteria</taxon>
        <taxon>Pseudomonadati</taxon>
        <taxon>Pseudomonadota</taxon>
        <taxon>Alphaproteobacteria</taxon>
        <taxon>Hyphomicrobiales</taxon>
        <taxon>Methylobacteriaceae</taxon>
        <taxon>Microvirga</taxon>
    </lineage>
</organism>
<dbReference type="RefSeq" id="WP_152713276.1">
    <property type="nucleotide sequence ID" value="NZ_VOSJ01000074.1"/>
</dbReference>
<keyword evidence="1" id="KW-0472">Membrane</keyword>
<keyword evidence="3" id="KW-1185">Reference proteome</keyword>
<keyword evidence="1" id="KW-0812">Transmembrane</keyword>